<accession>A0A2C9ZNY3</accession>
<dbReference type="Gene3D" id="1.10.10.60">
    <property type="entry name" value="Homeodomain-like"/>
    <property type="match status" value="1"/>
</dbReference>
<name>A0A2C9ZNY3_9ACTN</name>
<dbReference type="RefSeq" id="WP_242675888.1">
    <property type="nucleotide sequence ID" value="NZ_NGFP01000040.1"/>
</dbReference>
<dbReference type="PRINTS" id="PR00455">
    <property type="entry name" value="HTHTETR"/>
</dbReference>
<dbReference type="InterPro" id="IPR009057">
    <property type="entry name" value="Homeodomain-like_sf"/>
</dbReference>
<dbReference type="InterPro" id="IPR001647">
    <property type="entry name" value="HTH_TetR"/>
</dbReference>
<organism evidence="5 6">
    <name type="scientific">Streptosporangium minutum</name>
    <dbReference type="NCBI Taxonomy" id="569862"/>
    <lineage>
        <taxon>Bacteria</taxon>
        <taxon>Bacillati</taxon>
        <taxon>Actinomycetota</taxon>
        <taxon>Actinomycetes</taxon>
        <taxon>Streptosporangiales</taxon>
        <taxon>Streptosporangiaceae</taxon>
        <taxon>Streptosporangium</taxon>
    </lineage>
</organism>
<feature type="region of interest" description="Disordered" evidence="3">
    <location>
        <begin position="208"/>
        <end position="228"/>
    </location>
</feature>
<comment type="caution">
    <text evidence="5">The sequence shown here is derived from an EMBL/GenBank/DDBJ whole genome shotgun (WGS) entry which is preliminary data.</text>
</comment>
<dbReference type="EMBL" id="NGFP01000040">
    <property type="protein sequence ID" value="OUC97327.1"/>
    <property type="molecule type" value="Genomic_DNA"/>
</dbReference>
<evidence type="ECO:0000313" key="5">
    <source>
        <dbReference type="EMBL" id="OUC97327.1"/>
    </source>
</evidence>
<gene>
    <name evidence="5" type="ORF">CA984_11625</name>
</gene>
<feature type="domain" description="HTH tetR-type" evidence="4">
    <location>
        <begin position="13"/>
        <end position="73"/>
    </location>
</feature>
<dbReference type="InterPro" id="IPR050624">
    <property type="entry name" value="HTH-type_Tx_Regulator"/>
</dbReference>
<evidence type="ECO:0000259" key="4">
    <source>
        <dbReference type="PROSITE" id="PS50977"/>
    </source>
</evidence>
<feature type="DNA-binding region" description="H-T-H motif" evidence="2">
    <location>
        <begin position="36"/>
        <end position="55"/>
    </location>
</feature>
<dbReference type="Proteomes" id="UP000194761">
    <property type="component" value="Unassembled WGS sequence"/>
</dbReference>
<keyword evidence="6" id="KW-1185">Reference proteome</keyword>
<keyword evidence="1 2" id="KW-0238">DNA-binding</keyword>
<dbReference type="InterPro" id="IPR023772">
    <property type="entry name" value="DNA-bd_HTH_TetR-type_CS"/>
</dbReference>
<dbReference type="AlphaFoldDB" id="A0A2C9ZNY3"/>
<evidence type="ECO:0000256" key="2">
    <source>
        <dbReference type="PROSITE-ProRule" id="PRU00335"/>
    </source>
</evidence>
<dbReference type="Gene3D" id="1.10.357.10">
    <property type="entry name" value="Tetracycline Repressor, domain 2"/>
    <property type="match status" value="1"/>
</dbReference>
<sequence length="228" mass="24961">MVDGPGLRERKKLRTRRALIEAALHLFEEKGYEETTVAEIAAAADISTRTFFSYFASKEDVVFFDGQARVDEIIDMIAHRRAGETVVELLLRVGELSMARTFAGTDHLMELTPVRTRLIMSVPVLQARGLRLLFDTQLRLAEALHRAYSEEIDLVEAAAVVGALAGAVKLATMACLNRGDPPEQIWETVRRAIEIAVRGLQSVGVGPADPGVLPSGRGRLDPAGELSR</sequence>
<reference evidence="5 6" key="1">
    <citation type="submission" date="2017-05" db="EMBL/GenBank/DDBJ databases">
        <title>Biotechnological potential of actinobacteria isolated from South African environments.</title>
        <authorList>
            <person name="Le Roes-Hill M."/>
            <person name="Prins A."/>
            <person name="Durrell K.A."/>
        </authorList>
    </citation>
    <scope>NUCLEOTIDE SEQUENCE [LARGE SCALE GENOMIC DNA]</scope>
    <source>
        <strain evidence="5">M26</strain>
    </source>
</reference>
<evidence type="ECO:0000313" key="6">
    <source>
        <dbReference type="Proteomes" id="UP000194761"/>
    </source>
</evidence>
<evidence type="ECO:0000256" key="1">
    <source>
        <dbReference type="ARBA" id="ARBA00023125"/>
    </source>
</evidence>
<dbReference type="GO" id="GO:0003677">
    <property type="term" value="F:DNA binding"/>
    <property type="evidence" value="ECO:0007669"/>
    <property type="project" value="UniProtKB-UniRule"/>
</dbReference>
<evidence type="ECO:0000256" key="3">
    <source>
        <dbReference type="SAM" id="MobiDB-lite"/>
    </source>
</evidence>
<dbReference type="PROSITE" id="PS50977">
    <property type="entry name" value="HTH_TETR_2"/>
    <property type="match status" value="1"/>
</dbReference>
<protein>
    <submittedName>
        <fullName evidence="5">TetR family transcriptional regulator</fullName>
    </submittedName>
</protein>
<dbReference type="Pfam" id="PF00440">
    <property type="entry name" value="TetR_N"/>
    <property type="match status" value="1"/>
</dbReference>
<feature type="compositionally biased region" description="Basic and acidic residues" evidence="3">
    <location>
        <begin position="218"/>
        <end position="228"/>
    </location>
</feature>
<dbReference type="PROSITE" id="PS01081">
    <property type="entry name" value="HTH_TETR_1"/>
    <property type="match status" value="1"/>
</dbReference>
<dbReference type="PANTHER" id="PTHR43479:SF11">
    <property type="entry name" value="ACREF_ENVCD OPERON REPRESSOR-RELATED"/>
    <property type="match status" value="1"/>
</dbReference>
<proteinExistence type="predicted"/>
<dbReference type="PANTHER" id="PTHR43479">
    <property type="entry name" value="ACREF/ENVCD OPERON REPRESSOR-RELATED"/>
    <property type="match status" value="1"/>
</dbReference>
<dbReference type="SUPFAM" id="SSF46689">
    <property type="entry name" value="Homeodomain-like"/>
    <property type="match status" value="1"/>
</dbReference>